<organism evidence="1 2">
    <name type="scientific">Phlebia brevispora</name>
    <dbReference type="NCBI Taxonomy" id="194682"/>
    <lineage>
        <taxon>Eukaryota</taxon>
        <taxon>Fungi</taxon>
        <taxon>Dikarya</taxon>
        <taxon>Basidiomycota</taxon>
        <taxon>Agaricomycotina</taxon>
        <taxon>Agaricomycetes</taxon>
        <taxon>Polyporales</taxon>
        <taxon>Meruliaceae</taxon>
        <taxon>Phlebia</taxon>
    </lineage>
</organism>
<evidence type="ECO:0000313" key="1">
    <source>
        <dbReference type="EMBL" id="KAJ3523335.1"/>
    </source>
</evidence>
<gene>
    <name evidence="1" type="ORF">NM688_g8747</name>
</gene>
<dbReference type="Proteomes" id="UP001148662">
    <property type="component" value="Unassembled WGS sequence"/>
</dbReference>
<reference evidence="1" key="1">
    <citation type="submission" date="2022-07" db="EMBL/GenBank/DDBJ databases">
        <title>Genome Sequence of Phlebia brevispora.</title>
        <authorList>
            <person name="Buettner E."/>
        </authorList>
    </citation>
    <scope>NUCLEOTIDE SEQUENCE</scope>
    <source>
        <strain evidence="1">MPL23</strain>
    </source>
</reference>
<protein>
    <submittedName>
        <fullName evidence="1">Uncharacterized protein</fullName>
    </submittedName>
</protein>
<sequence>MSSASKSLPEDKLLRLAAWVLAKQASKRKPPAKKPQPRYIDPLKMHIHPPFIPQLPMPIGTSVEGQVYVPFISVFGDHPTKGTSLTSESTRANLQPSTMNFASSSPATAGHAGHATPPNNQGTRQSAVSNMPVPPAEFKHPLALPHSVRPSAAATTTSPALRLPSKSAPVRGEILVPKSIIPSPDASLAHSPRKTPPIIVISSSSDDSDEAPDEIDDASGSEYTPSEYPSSPRLSRLTERNVYKNARAAIARKSSSSTPRTTVHSPHTLAPRTPLKSRARRGSSSSATSSSSSSRAPSHNSVSPRNTQCHPSSLASAPSSGTCPLETCQKVFSQARDFKRHIHTHIILHRVRWQCCGIPVTEAAQYGICDVGEDDIRYYEITGDRQMVGGCGIQFSRKDVYSRHLRDAGKECVGDPNGSWIPDALKGERRERSAEPANNAN</sequence>
<comment type="caution">
    <text evidence="1">The sequence shown here is derived from an EMBL/GenBank/DDBJ whole genome shotgun (WGS) entry which is preliminary data.</text>
</comment>
<dbReference type="EMBL" id="JANHOG010002447">
    <property type="protein sequence ID" value="KAJ3523335.1"/>
    <property type="molecule type" value="Genomic_DNA"/>
</dbReference>
<proteinExistence type="predicted"/>
<evidence type="ECO:0000313" key="2">
    <source>
        <dbReference type="Proteomes" id="UP001148662"/>
    </source>
</evidence>
<accession>A0ACC1RNE6</accession>
<keyword evidence="2" id="KW-1185">Reference proteome</keyword>
<name>A0ACC1RNE6_9APHY</name>